<name>A0A090X1K7_NONUL</name>
<dbReference type="Proteomes" id="UP000029647">
    <property type="component" value="Unassembled WGS sequence"/>
</dbReference>
<organism evidence="2 3">
    <name type="scientific">Nonlabens ulvanivorans</name>
    <name type="common">Persicivirga ulvanivorans</name>
    <dbReference type="NCBI Taxonomy" id="906888"/>
    <lineage>
        <taxon>Bacteria</taxon>
        <taxon>Pseudomonadati</taxon>
        <taxon>Bacteroidota</taxon>
        <taxon>Flavobacteriia</taxon>
        <taxon>Flavobacteriales</taxon>
        <taxon>Flavobacteriaceae</taxon>
        <taxon>Nonlabens</taxon>
    </lineage>
</organism>
<dbReference type="EMBL" id="BBNT01000001">
    <property type="protein sequence ID" value="GAL73722.1"/>
    <property type="molecule type" value="Genomic_DNA"/>
</dbReference>
<sequence length="132" mass="15641">MEKEEIELFIEKLNEDNLEEDAYLGFFNVDHEDYKYIKANPKGLRRYAARLLQISVTEDYEYWYIDDKFIDKKSHHQFDSVELTNKNGETIEIEEPKTSWKTHLLGIGLYLLLTIIAICFIIGLITAISWIF</sequence>
<gene>
    <name evidence="2" type="ORF">JCM19275_2569</name>
</gene>
<evidence type="ECO:0000313" key="3">
    <source>
        <dbReference type="Proteomes" id="UP000029647"/>
    </source>
</evidence>
<protein>
    <submittedName>
        <fullName evidence="2">Uncharacterized protein</fullName>
    </submittedName>
</protein>
<evidence type="ECO:0000313" key="2">
    <source>
        <dbReference type="EMBL" id="GAL73722.1"/>
    </source>
</evidence>
<comment type="caution">
    <text evidence="2">The sequence shown here is derived from an EMBL/GenBank/DDBJ whole genome shotgun (WGS) entry which is preliminary data.</text>
</comment>
<keyword evidence="1" id="KW-1133">Transmembrane helix</keyword>
<keyword evidence="1" id="KW-0472">Membrane</keyword>
<proteinExistence type="predicted"/>
<feature type="transmembrane region" description="Helical" evidence="1">
    <location>
        <begin position="107"/>
        <end position="131"/>
    </location>
</feature>
<evidence type="ECO:0000256" key="1">
    <source>
        <dbReference type="SAM" id="Phobius"/>
    </source>
</evidence>
<reference evidence="2 3" key="1">
    <citation type="journal article" date="2014" name="Genome Announc.">
        <title>Draft Genome Sequences of Marine Flavobacterium Nonlabens Strains NR17, NR24, NR27, NR32, NR33, and Ara13.</title>
        <authorList>
            <person name="Nakanishi M."/>
            <person name="Meirelles P."/>
            <person name="Suzuki R."/>
            <person name="Takatani N."/>
            <person name="Mino S."/>
            <person name="Suda W."/>
            <person name="Oshima K."/>
            <person name="Hattori M."/>
            <person name="Ohkuma M."/>
            <person name="Hosokawa M."/>
            <person name="Miyashita K."/>
            <person name="Thompson F.L."/>
            <person name="Niwa A."/>
            <person name="Sawabe T."/>
            <person name="Sawabe T."/>
        </authorList>
    </citation>
    <scope>NUCLEOTIDE SEQUENCE [LARGE SCALE GENOMIC DNA]</scope>
    <source>
        <strain evidence="3">JCM19275</strain>
    </source>
</reference>
<accession>A0A090X1K7</accession>
<dbReference type="AlphaFoldDB" id="A0A090X1K7"/>
<keyword evidence="1" id="KW-0812">Transmembrane</keyword>